<dbReference type="CTD" id="132660"/>
<dbReference type="OMA" id="CMNAEEV"/>
<dbReference type="InterPro" id="IPR028307">
    <property type="entry name" value="Lin-54_fam"/>
</dbReference>
<dbReference type="GO" id="GO:0005634">
    <property type="term" value="C:nucleus"/>
    <property type="evidence" value="ECO:0007669"/>
    <property type="project" value="UniProtKB-SubCell"/>
</dbReference>
<comment type="subcellular location">
    <subcellularLocation>
        <location evidence="1">Nucleus</location>
    </subcellularLocation>
</comment>
<dbReference type="PROSITE" id="PS51634">
    <property type="entry name" value="CRC"/>
    <property type="match status" value="1"/>
</dbReference>
<dbReference type="RefSeq" id="XP_038060106.1">
    <property type="nucleotide sequence ID" value="XM_038204178.1"/>
</dbReference>
<feature type="compositionally biased region" description="Pro residues" evidence="4">
    <location>
        <begin position="485"/>
        <end position="497"/>
    </location>
</feature>
<dbReference type="OrthoDB" id="6283463at2759"/>
<protein>
    <recommendedName>
        <fullName evidence="5">CRC domain-containing protein</fullName>
    </recommendedName>
</protein>
<evidence type="ECO:0000256" key="4">
    <source>
        <dbReference type="SAM" id="MobiDB-lite"/>
    </source>
</evidence>
<dbReference type="PANTHER" id="PTHR12446:SF34">
    <property type="entry name" value="PROTEIN LIN-54 HOMOLOG"/>
    <property type="match status" value="1"/>
</dbReference>
<dbReference type="GO" id="GO:0006355">
    <property type="term" value="P:regulation of DNA-templated transcription"/>
    <property type="evidence" value="ECO:0007669"/>
    <property type="project" value="TreeGrafter"/>
</dbReference>
<evidence type="ECO:0000256" key="3">
    <source>
        <dbReference type="ARBA" id="ARBA00023242"/>
    </source>
</evidence>
<evidence type="ECO:0000256" key="1">
    <source>
        <dbReference type="ARBA" id="ARBA00004123"/>
    </source>
</evidence>
<keyword evidence="7" id="KW-1185">Reference proteome</keyword>
<sequence length="735" mass="77064">MSSPGSQTRSSTAKARLEAAKSGKTDPVAVIQAELDNLMAKSSSESSSTTSPSKATKSGASTTVITATSESTVPSTTTPTEVRVSSAGNPTQVITLPPGSPVGKTIQSIVKRSMPSTTTSQVVTKVIITRNPVTKQPVSTTAGLTTATVTMMSPGTAKTSGARQLIQPGSPIKFIPITQPVTQQGVVIPKGVVITTTSPAKQNAAKVAIPALKSPTKVSGSTTPKKIAPAPQTIIVKSSAGPTPQQVSLTSVSGVKTVAMVANPSTNPPQQPKTIQIKPAVQAQPKVSTSSIVTTSTAVVTPAATAAATVTTASAAATTVQSVQVPGSKFSYVRLVTVTASSASNTQAKPVVTTAKPIAPATTSSVHSVVRTIPTPNPVKVNVPIAPAQKIQANRSSTVQPVSVAGTSQNRMIMPANTQLKIINPLTGETKFASFPPGTTLLAPSGNILQNFAMVPMVPQVMSQAKPASTPNYVSLAPSGGVPQAAPPRPRSPPPPSRVVNGRRSAPVDSEHRPRKPCNCTKSQCLKLYCDCFANGEFCNSCNCNNCYNNLDHEDDRARAIKACLDRNPNAFKPKIGKGRNGELDRRHNKGCNCKRSGCLKNYCECYEAKILCSNNCKCVGCKNFEESPERKTLMHLADAAEVRVQQQTDANTKLQFQDFPSRPAIVNDSGKRLPFSFITNDVAEATCQCLLAQAEQTEQKRTSQAKAEKLILEEFGQCLRQVIHSAGKTKGVAS</sequence>
<feature type="region of interest" description="Disordered" evidence="4">
    <location>
        <begin position="1"/>
        <end position="100"/>
    </location>
</feature>
<feature type="compositionally biased region" description="Basic and acidic residues" evidence="4">
    <location>
        <begin position="15"/>
        <end position="24"/>
    </location>
</feature>
<organism evidence="6 7">
    <name type="scientific">Patiria miniata</name>
    <name type="common">Bat star</name>
    <name type="synonym">Asterina miniata</name>
    <dbReference type="NCBI Taxonomy" id="46514"/>
    <lineage>
        <taxon>Eukaryota</taxon>
        <taxon>Metazoa</taxon>
        <taxon>Echinodermata</taxon>
        <taxon>Eleutherozoa</taxon>
        <taxon>Asterozoa</taxon>
        <taxon>Asteroidea</taxon>
        <taxon>Valvatacea</taxon>
        <taxon>Valvatida</taxon>
        <taxon>Asterinidae</taxon>
        <taxon>Patiria</taxon>
    </lineage>
</organism>
<feature type="compositionally biased region" description="Low complexity" evidence="4">
    <location>
        <begin position="40"/>
        <end position="86"/>
    </location>
</feature>
<comment type="similarity">
    <text evidence="2">Belongs to the lin-54 family.</text>
</comment>
<reference evidence="6" key="1">
    <citation type="submission" date="2022-11" db="UniProtKB">
        <authorList>
            <consortium name="EnsemblMetazoa"/>
        </authorList>
    </citation>
    <scope>IDENTIFICATION</scope>
</reference>
<feature type="domain" description="CRC" evidence="5">
    <location>
        <begin position="514"/>
        <end position="627"/>
    </location>
</feature>
<proteinExistence type="inferred from homology"/>
<evidence type="ECO:0000313" key="7">
    <source>
        <dbReference type="Proteomes" id="UP000887568"/>
    </source>
</evidence>
<dbReference type="Pfam" id="PF03638">
    <property type="entry name" value="TCR"/>
    <property type="match status" value="2"/>
</dbReference>
<keyword evidence="3" id="KW-0539">Nucleus</keyword>
<dbReference type="AlphaFoldDB" id="A0A914A9J3"/>
<dbReference type="PANTHER" id="PTHR12446">
    <property type="entry name" value="TESMIN/TSO1-RELATED"/>
    <property type="match status" value="1"/>
</dbReference>
<dbReference type="GeneID" id="119731146"/>
<dbReference type="SMART" id="SM01114">
    <property type="entry name" value="CXC"/>
    <property type="match status" value="2"/>
</dbReference>
<name>A0A914A9J3_PATMI</name>
<dbReference type="EnsemblMetazoa" id="XM_038204178.1">
    <property type="protein sequence ID" value="XP_038060106.1"/>
    <property type="gene ID" value="LOC119731146"/>
</dbReference>
<evidence type="ECO:0000256" key="2">
    <source>
        <dbReference type="ARBA" id="ARBA00007267"/>
    </source>
</evidence>
<feature type="region of interest" description="Disordered" evidence="4">
    <location>
        <begin position="472"/>
        <end position="517"/>
    </location>
</feature>
<evidence type="ECO:0000313" key="6">
    <source>
        <dbReference type="EnsemblMetazoa" id="XP_038060106.1"/>
    </source>
</evidence>
<dbReference type="Proteomes" id="UP000887568">
    <property type="component" value="Unplaced"/>
</dbReference>
<accession>A0A914A9J3</accession>
<dbReference type="InterPro" id="IPR005172">
    <property type="entry name" value="CRC"/>
</dbReference>
<dbReference type="InterPro" id="IPR033467">
    <property type="entry name" value="Tesmin/TSO1-like_CXC"/>
</dbReference>
<evidence type="ECO:0000259" key="5">
    <source>
        <dbReference type="PROSITE" id="PS51634"/>
    </source>
</evidence>
<feature type="compositionally biased region" description="Polar residues" evidence="4">
    <location>
        <begin position="1"/>
        <end position="13"/>
    </location>
</feature>